<proteinExistence type="predicted"/>
<keyword evidence="1" id="KW-1185">Reference proteome</keyword>
<evidence type="ECO:0000313" key="2">
    <source>
        <dbReference type="RefSeq" id="XP_016932962.3"/>
    </source>
</evidence>
<organism evidence="1 2">
    <name type="scientific">Drosophila suzukii</name>
    <name type="common">Spotted-wing drosophila fruit fly</name>
    <dbReference type="NCBI Taxonomy" id="28584"/>
    <lineage>
        <taxon>Eukaryota</taxon>
        <taxon>Metazoa</taxon>
        <taxon>Ecdysozoa</taxon>
        <taxon>Arthropoda</taxon>
        <taxon>Hexapoda</taxon>
        <taxon>Insecta</taxon>
        <taxon>Pterygota</taxon>
        <taxon>Neoptera</taxon>
        <taxon>Endopterygota</taxon>
        <taxon>Diptera</taxon>
        <taxon>Brachycera</taxon>
        <taxon>Muscomorpha</taxon>
        <taxon>Ephydroidea</taxon>
        <taxon>Drosophilidae</taxon>
        <taxon>Drosophila</taxon>
        <taxon>Sophophora</taxon>
    </lineage>
</organism>
<gene>
    <name evidence="2" type="primary">LOC108012178</name>
</gene>
<accession>A0AB39ZC83</accession>
<evidence type="ECO:0000313" key="1">
    <source>
        <dbReference type="Proteomes" id="UP001652628"/>
    </source>
</evidence>
<protein>
    <submittedName>
        <fullName evidence="2">Uncharacterized protein</fullName>
    </submittedName>
</protein>
<dbReference type="GeneID" id="108012178"/>
<name>A0AB39ZC83_DROSZ</name>
<dbReference type="AlphaFoldDB" id="A0AB39ZC83"/>
<sequence length="125" mass="14684">MVFGSIFRFFQNLFRSVKYSIMGDFSDVKPDLINQVIVPPIPKLGDSHLFWMWRMLIKTYLAAIGLWSRDYPKESPHAKFVLLSTLEIWAIRKEYDVMTCRAIFEDLERRYAAPASRNNSMDSII</sequence>
<reference evidence="2" key="1">
    <citation type="submission" date="2025-08" db="UniProtKB">
        <authorList>
            <consortium name="RefSeq"/>
        </authorList>
    </citation>
    <scope>IDENTIFICATION</scope>
</reference>
<dbReference type="RefSeq" id="XP_016932962.3">
    <property type="nucleotide sequence ID" value="XM_017077473.4"/>
</dbReference>
<dbReference type="Proteomes" id="UP001652628">
    <property type="component" value="Chromosome 3"/>
</dbReference>